<organism evidence="1 2">
    <name type="scientific">Aureliella helgolandensis</name>
    <dbReference type="NCBI Taxonomy" id="2527968"/>
    <lineage>
        <taxon>Bacteria</taxon>
        <taxon>Pseudomonadati</taxon>
        <taxon>Planctomycetota</taxon>
        <taxon>Planctomycetia</taxon>
        <taxon>Pirellulales</taxon>
        <taxon>Pirellulaceae</taxon>
        <taxon>Aureliella</taxon>
    </lineage>
</organism>
<dbReference type="KEGG" id="ahel:Q31a_42490"/>
<sequence>MYSEPSVEHILVHLTKLWTEIRPVYQYERAGRDSNLLNHVLRTGSQVSVCFMIDEVMCQRVYGALPLSYGAMFQNKVAPVGLEPTTSGL</sequence>
<dbReference type="Proteomes" id="UP000318017">
    <property type="component" value="Chromosome"/>
</dbReference>
<dbReference type="EMBL" id="CP036298">
    <property type="protein sequence ID" value="QDV25917.1"/>
    <property type="molecule type" value="Genomic_DNA"/>
</dbReference>
<protein>
    <submittedName>
        <fullName evidence="1">Uncharacterized protein</fullName>
    </submittedName>
</protein>
<gene>
    <name evidence="1" type="ORF">Q31a_42490</name>
</gene>
<dbReference type="AlphaFoldDB" id="A0A518GBK2"/>
<name>A0A518GBK2_9BACT</name>
<reference evidence="1 2" key="1">
    <citation type="submission" date="2019-02" db="EMBL/GenBank/DDBJ databases">
        <title>Deep-cultivation of Planctomycetes and their phenomic and genomic characterization uncovers novel biology.</title>
        <authorList>
            <person name="Wiegand S."/>
            <person name="Jogler M."/>
            <person name="Boedeker C."/>
            <person name="Pinto D."/>
            <person name="Vollmers J."/>
            <person name="Rivas-Marin E."/>
            <person name="Kohn T."/>
            <person name="Peeters S.H."/>
            <person name="Heuer A."/>
            <person name="Rast P."/>
            <person name="Oberbeckmann S."/>
            <person name="Bunk B."/>
            <person name="Jeske O."/>
            <person name="Meyerdierks A."/>
            <person name="Storesund J.E."/>
            <person name="Kallscheuer N."/>
            <person name="Luecker S."/>
            <person name="Lage O.M."/>
            <person name="Pohl T."/>
            <person name="Merkel B.J."/>
            <person name="Hornburger P."/>
            <person name="Mueller R.-W."/>
            <person name="Bruemmer F."/>
            <person name="Labrenz M."/>
            <person name="Spormann A.M."/>
            <person name="Op den Camp H."/>
            <person name="Overmann J."/>
            <person name="Amann R."/>
            <person name="Jetten M.S.M."/>
            <person name="Mascher T."/>
            <person name="Medema M.H."/>
            <person name="Devos D.P."/>
            <person name="Kaster A.-K."/>
            <person name="Ovreas L."/>
            <person name="Rohde M."/>
            <person name="Galperin M.Y."/>
            <person name="Jogler C."/>
        </authorList>
    </citation>
    <scope>NUCLEOTIDE SEQUENCE [LARGE SCALE GENOMIC DNA]</scope>
    <source>
        <strain evidence="1 2">Q31a</strain>
    </source>
</reference>
<keyword evidence="2" id="KW-1185">Reference proteome</keyword>
<evidence type="ECO:0000313" key="2">
    <source>
        <dbReference type="Proteomes" id="UP000318017"/>
    </source>
</evidence>
<accession>A0A518GBK2</accession>
<proteinExistence type="predicted"/>
<evidence type="ECO:0000313" key="1">
    <source>
        <dbReference type="EMBL" id="QDV25917.1"/>
    </source>
</evidence>